<accession>A0ABN2RR97</accession>
<dbReference type="Pfam" id="PF00512">
    <property type="entry name" value="HisKA"/>
    <property type="match status" value="1"/>
</dbReference>
<feature type="transmembrane region" description="Helical" evidence="12">
    <location>
        <begin position="163"/>
        <end position="186"/>
    </location>
</feature>
<dbReference type="EC" id="2.7.13.3" evidence="3"/>
<feature type="domain" description="Histidine kinase" evidence="13">
    <location>
        <begin position="248"/>
        <end position="461"/>
    </location>
</feature>
<keyword evidence="9" id="KW-0902">Two-component regulatory system</keyword>
<organism evidence="15 16">
    <name type="scientific">Amycolatopsis minnesotensis</name>
    <dbReference type="NCBI Taxonomy" id="337894"/>
    <lineage>
        <taxon>Bacteria</taxon>
        <taxon>Bacillati</taxon>
        <taxon>Actinomycetota</taxon>
        <taxon>Actinomycetes</taxon>
        <taxon>Pseudonocardiales</taxon>
        <taxon>Pseudonocardiaceae</taxon>
        <taxon>Amycolatopsis</taxon>
    </lineage>
</organism>
<feature type="region of interest" description="Disordered" evidence="11">
    <location>
        <begin position="374"/>
        <end position="397"/>
    </location>
</feature>
<feature type="domain" description="HAMP" evidence="14">
    <location>
        <begin position="187"/>
        <end position="240"/>
    </location>
</feature>
<comment type="caution">
    <text evidence="15">The sequence shown here is derived from an EMBL/GenBank/DDBJ whole genome shotgun (WGS) entry which is preliminary data.</text>
</comment>
<keyword evidence="6 12" id="KW-0812">Transmembrane</keyword>
<dbReference type="PANTHER" id="PTHR45436:SF5">
    <property type="entry name" value="SENSOR HISTIDINE KINASE TRCS"/>
    <property type="match status" value="1"/>
</dbReference>
<evidence type="ECO:0000256" key="8">
    <source>
        <dbReference type="ARBA" id="ARBA00022989"/>
    </source>
</evidence>
<dbReference type="InterPro" id="IPR050428">
    <property type="entry name" value="TCS_sensor_his_kinase"/>
</dbReference>
<comment type="catalytic activity">
    <reaction evidence="1">
        <text>ATP + protein L-histidine = ADP + protein N-phospho-L-histidine.</text>
        <dbReference type="EC" id="2.7.13.3"/>
    </reaction>
</comment>
<evidence type="ECO:0000256" key="1">
    <source>
        <dbReference type="ARBA" id="ARBA00000085"/>
    </source>
</evidence>
<keyword evidence="5" id="KW-0808">Transferase</keyword>
<dbReference type="InterPro" id="IPR003660">
    <property type="entry name" value="HAMP_dom"/>
</dbReference>
<dbReference type="SMART" id="SM00387">
    <property type="entry name" value="HATPase_c"/>
    <property type="match status" value="1"/>
</dbReference>
<feature type="transmembrane region" description="Helical" evidence="12">
    <location>
        <begin position="12"/>
        <end position="37"/>
    </location>
</feature>
<proteinExistence type="predicted"/>
<evidence type="ECO:0000256" key="3">
    <source>
        <dbReference type="ARBA" id="ARBA00012438"/>
    </source>
</evidence>
<dbReference type="PRINTS" id="PR00344">
    <property type="entry name" value="BCTRLSENSOR"/>
</dbReference>
<dbReference type="Pfam" id="PF02518">
    <property type="entry name" value="HATPase_c"/>
    <property type="match status" value="1"/>
</dbReference>
<evidence type="ECO:0000256" key="2">
    <source>
        <dbReference type="ARBA" id="ARBA00004236"/>
    </source>
</evidence>
<dbReference type="InterPro" id="IPR036097">
    <property type="entry name" value="HisK_dim/P_sf"/>
</dbReference>
<feature type="region of interest" description="Disordered" evidence="11">
    <location>
        <begin position="434"/>
        <end position="468"/>
    </location>
</feature>
<dbReference type="InterPro" id="IPR036890">
    <property type="entry name" value="HATPase_C_sf"/>
</dbReference>
<dbReference type="SUPFAM" id="SSF55874">
    <property type="entry name" value="ATPase domain of HSP90 chaperone/DNA topoisomerase II/histidine kinase"/>
    <property type="match status" value="1"/>
</dbReference>
<evidence type="ECO:0000256" key="5">
    <source>
        <dbReference type="ARBA" id="ARBA00022679"/>
    </source>
</evidence>
<dbReference type="PROSITE" id="PS50885">
    <property type="entry name" value="HAMP"/>
    <property type="match status" value="1"/>
</dbReference>
<dbReference type="EMBL" id="BAAANN010000024">
    <property type="protein sequence ID" value="GAA1973536.1"/>
    <property type="molecule type" value="Genomic_DNA"/>
</dbReference>
<comment type="subcellular location">
    <subcellularLocation>
        <location evidence="2">Cell membrane</location>
    </subcellularLocation>
</comment>
<dbReference type="Pfam" id="PF00672">
    <property type="entry name" value="HAMP"/>
    <property type="match status" value="1"/>
</dbReference>
<evidence type="ECO:0000259" key="14">
    <source>
        <dbReference type="PROSITE" id="PS50885"/>
    </source>
</evidence>
<keyword evidence="4" id="KW-0597">Phosphoprotein</keyword>
<evidence type="ECO:0000256" key="11">
    <source>
        <dbReference type="SAM" id="MobiDB-lite"/>
    </source>
</evidence>
<keyword evidence="7" id="KW-0418">Kinase</keyword>
<dbReference type="PANTHER" id="PTHR45436">
    <property type="entry name" value="SENSOR HISTIDINE KINASE YKOH"/>
    <property type="match status" value="1"/>
</dbReference>
<dbReference type="SUPFAM" id="SSF47384">
    <property type="entry name" value="Homodimeric domain of signal transducing histidine kinase"/>
    <property type="match status" value="1"/>
</dbReference>
<gene>
    <name evidence="15" type="ORF">GCM10009754_55560</name>
</gene>
<dbReference type="SMART" id="SM00304">
    <property type="entry name" value="HAMP"/>
    <property type="match status" value="1"/>
</dbReference>
<evidence type="ECO:0000313" key="16">
    <source>
        <dbReference type="Proteomes" id="UP001501116"/>
    </source>
</evidence>
<dbReference type="Proteomes" id="UP001501116">
    <property type="component" value="Unassembled WGS sequence"/>
</dbReference>
<evidence type="ECO:0000313" key="15">
    <source>
        <dbReference type="EMBL" id="GAA1973536.1"/>
    </source>
</evidence>
<keyword evidence="15" id="KW-0067">ATP-binding</keyword>
<dbReference type="CDD" id="cd00082">
    <property type="entry name" value="HisKA"/>
    <property type="match status" value="1"/>
</dbReference>
<dbReference type="Gene3D" id="3.30.565.10">
    <property type="entry name" value="Histidine kinase-like ATPase, C-terminal domain"/>
    <property type="match status" value="1"/>
</dbReference>
<dbReference type="Gene3D" id="1.10.287.130">
    <property type="match status" value="1"/>
</dbReference>
<evidence type="ECO:0000256" key="6">
    <source>
        <dbReference type="ARBA" id="ARBA00022692"/>
    </source>
</evidence>
<keyword evidence="10 12" id="KW-0472">Membrane</keyword>
<evidence type="ECO:0000256" key="10">
    <source>
        <dbReference type="ARBA" id="ARBA00023136"/>
    </source>
</evidence>
<evidence type="ECO:0000256" key="12">
    <source>
        <dbReference type="SAM" id="Phobius"/>
    </source>
</evidence>
<dbReference type="Gene3D" id="6.10.340.10">
    <property type="match status" value="1"/>
</dbReference>
<evidence type="ECO:0000256" key="7">
    <source>
        <dbReference type="ARBA" id="ARBA00022777"/>
    </source>
</evidence>
<evidence type="ECO:0000256" key="9">
    <source>
        <dbReference type="ARBA" id="ARBA00023012"/>
    </source>
</evidence>
<dbReference type="InterPro" id="IPR005467">
    <property type="entry name" value="His_kinase_dom"/>
</dbReference>
<dbReference type="InterPro" id="IPR003594">
    <property type="entry name" value="HATPase_dom"/>
</dbReference>
<sequence>MHRILAASGVRMRTTAVTIIALALALVTAGFVVVVLLEESLDAGVTQSARSTGRQVAIRLAAEGTKDLSASDVASTGDTEAVTQVLNSARRVIASDPAITGRPPITDAAPAPGRETVETKPLGINGDDGDYRLVSQAVVGPGGVYTVVAARALDSVTEASARLTLLLLVIGLPLMAISGFAVYRAVGSALRPVEQMRRTVAEISTRDLATRVRLPPGHDEVHRLATTLNEMLSRLASAQSAQRRFVADASHELRSPVSTISTALDVSSRHPDSMGTDELVTVVTTETARLRELVDDLLVLARTDDSTDRPSHREVDLDDIVRAEAARVRAETSLEIEVRAGPAKVLGSEPHLRRAVRNLVDNGRDHARRRLRLASSTDGKHAAIEVSDDGPGVPPEDRERIFERFVRLDASRQRRHGGTGLGLAIVTGIALQHGGSARCPDRSDDPDYPGAHFRLELPALDRPGTEED</sequence>
<dbReference type="InterPro" id="IPR004358">
    <property type="entry name" value="Sig_transdc_His_kin-like_C"/>
</dbReference>
<dbReference type="PROSITE" id="PS50109">
    <property type="entry name" value="HIS_KIN"/>
    <property type="match status" value="1"/>
</dbReference>
<reference evidence="15 16" key="1">
    <citation type="journal article" date="2019" name="Int. J. Syst. Evol. Microbiol.">
        <title>The Global Catalogue of Microorganisms (GCM) 10K type strain sequencing project: providing services to taxonomists for standard genome sequencing and annotation.</title>
        <authorList>
            <consortium name="The Broad Institute Genomics Platform"/>
            <consortium name="The Broad Institute Genome Sequencing Center for Infectious Disease"/>
            <person name="Wu L."/>
            <person name="Ma J."/>
        </authorList>
    </citation>
    <scope>NUCLEOTIDE SEQUENCE [LARGE SCALE GENOMIC DNA]</scope>
    <source>
        <strain evidence="15 16">JCM 14545</strain>
    </source>
</reference>
<dbReference type="GO" id="GO:0005524">
    <property type="term" value="F:ATP binding"/>
    <property type="evidence" value="ECO:0007669"/>
    <property type="project" value="UniProtKB-KW"/>
</dbReference>
<dbReference type="SUPFAM" id="SSF158472">
    <property type="entry name" value="HAMP domain-like"/>
    <property type="match status" value="1"/>
</dbReference>
<keyword evidence="8 12" id="KW-1133">Transmembrane helix</keyword>
<keyword evidence="16" id="KW-1185">Reference proteome</keyword>
<keyword evidence="15" id="KW-0547">Nucleotide-binding</keyword>
<evidence type="ECO:0000256" key="4">
    <source>
        <dbReference type="ARBA" id="ARBA00022553"/>
    </source>
</evidence>
<dbReference type="InterPro" id="IPR003661">
    <property type="entry name" value="HisK_dim/P_dom"/>
</dbReference>
<name>A0ABN2RR97_9PSEU</name>
<dbReference type="SMART" id="SM00388">
    <property type="entry name" value="HisKA"/>
    <property type="match status" value="1"/>
</dbReference>
<protein>
    <recommendedName>
        <fullName evidence="3">histidine kinase</fullName>
        <ecNumber evidence="3">2.7.13.3</ecNumber>
    </recommendedName>
</protein>
<dbReference type="CDD" id="cd06225">
    <property type="entry name" value="HAMP"/>
    <property type="match status" value="1"/>
</dbReference>
<evidence type="ECO:0000259" key="13">
    <source>
        <dbReference type="PROSITE" id="PS50109"/>
    </source>
</evidence>